<evidence type="ECO:0000313" key="2">
    <source>
        <dbReference type="EMBL" id="MDR7191808.1"/>
    </source>
</evidence>
<dbReference type="Pfam" id="PF01381">
    <property type="entry name" value="HTH_3"/>
    <property type="match status" value="1"/>
</dbReference>
<dbReference type="Gene3D" id="1.10.260.40">
    <property type="entry name" value="lambda repressor-like DNA-binding domains"/>
    <property type="match status" value="1"/>
</dbReference>
<evidence type="ECO:0000313" key="3">
    <source>
        <dbReference type="Proteomes" id="UP001256588"/>
    </source>
</evidence>
<accession>A0ABU1XST7</accession>
<reference evidence="2 3" key="1">
    <citation type="submission" date="2023-07" db="EMBL/GenBank/DDBJ databases">
        <title>Sorghum-associated microbial communities from plants grown in Nebraska, USA.</title>
        <authorList>
            <person name="Schachtman D."/>
        </authorList>
    </citation>
    <scope>NUCLEOTIDE SEQUENCE [LARGE SCALE GENOMIC DNA]</scope>
    <source>
        <strain evidence="2 3">4099</strain>
    </source>
</reference>
<dbReference type="PROSITE" id="PS50943">
    <property type="entry name" value="HTH_CROC1"/>
    <property type="match status" value="1"/>
</dbReference>
<dbReference type="Proteomes" id="UP001256588">
    <property type="component" value="Unassembled WGS sequence"/>
</dbReference>
<dbReference type="EMBL" id="JAVDWO010000002">
    <property type="protein sequence ID" value="MDR7191808.1"/>
    <property type="molecule type" value="Genomic_DNA"/>
</dbReference>
<gene>
    <name evidence="2" type="ORF">J2W68_000516</name>
</gene>
<sequence length="66" mass="7661">MRRLRKAMPGKVSQEQLGELAECHRTYVSQLERAKTNISIDRLERFSVIFKVDIADLFQVPDEEAP</sequence>
<proteinExistence type="predicted"/>
<dbReference type="SMART" id="SM00530">
    <property type="entry name" value="HTH_XRE"/>
    <property type="match status" value="1"/>
</dbReference>
<dbReference type="InterPro" id="IPR010982">
    <property type="entry name" value="Lambda_DNA-bd_dom_sf"/>
</dbReference>
<keyword evidence="3" id="KW-1185">Reference proteome</keyword>
<dbReference type="SUPFAM" id="SSF47413">
    <property type="entry name" value="lambda repressor-like DNA-binding domains"/>
    <property type="match status" value="1"/>
</dbReference>
<organism evidence="2 3">
    <name type="scientific">Luteimonas terrae</name>
    <dbReference type="NCBI Taxonomy" id="1530191"/>
    <lineage>
        <taxon>Bacteria</taxon>
        <taxon>Pseudomonadati</taxon>
        <taxon>Pseudomonadota</taxon>
        <taxon>Gammaproteobacteria</taxon>
        <taxon>Lysobacterales</taxon>
        <taxon>Lysobacteraceae</taxon>
        <taxon>Luteimonas</taxon>
    </lineage>
</organism>
<name>A0ABU1XST7_9GAMM</name>
<protein>
    <submittedName>
        <fullName evidence="2">Transcriptional regulator with XRE-family HTH domain</fullName>
    </submittedName>
</protein>
<evidence type="ECO:0000259" key="1">
    <source>
        <dbReference type="PROSITE" id="PS50943"/>
    </source>
</evidence>
<dbReference type="InterPro" id="IPR001387">
    <property type="entry name" value="Cro/C1-type_HTH"/>
</dbReference>
<feature type="domain" description="HTH cro/C1-type" evidence="1">
    <location>
        <begin position="1"/>
        <end position="57"/>
    </location>
</feature>
<dbReference type="CDD" id="cd00093">
    <property type="entry name" value="HTH_XRE"/>
    <property type="match status" value="1"/>
</dbReference>
<comment type="caution">
    <text evidence="2">The sequence shown here is derived from an EMBL/GenBank/DDBJ whole genome shotgun (WGS) entry which is preliminary data.</text>
</comment>
<dbReference type="RefSeq" id="WP_310232518.1">
    <property type="nucleotide sequence ID" value="NZ_JAVDWO010000002.1"/>
</dbReference>